<dbReference type="GO" id="GO:0003677">
    <property type="term" value="F:DNA binding"/>
    <property type="evidence" value="ECO:0007669"/>
    <property type="project" value="InterPro"/>
</dbReference>
<feature type="modified residue" description="4-aspartylphosphate" evidence="1">
    <location>
        <position position="57"/>
    </location>
</feature>
<dbReference type="InterPro" id="IPR046947">
    <property type="entry name" value="LytR-like"/>
</dbReference>
<dbReference type="KEGG" id="pgs:CPT03_13425"/>
<keyword evidence="1" id="KW-0597">Phosphoprotein</keyword>
<evidence type="ECO:0000313" key="4">
    <source>
        <dbReference type="EMBL" id="ATP57398.1"/>
    </source>
</evidence>
<accession>A0A2D1U725</accession>
<dbReference type="InterPro" id="IPR011006">
    <property type="entry name" value="CheY-like_superfamily"/>
</dbReference>
<dbReference type="RefSeq" id="WP_099439322.1">
    <property type="nucleotide sequence ID" value="NZ_CP024091.1"/>
</dbReference>
<gene>
    <name evidence="4" type="ORF">CPT03_13425</name>
</gene>
<feature type="domain" description="Response regulatory" evidence="2">
    <location>
        <begin position="5"/>
        <end position="117"/>
    </location>
</feature>
<dbReference type="PANTHER" id="PTHR37299:SF1">
    <property type="entry name" value="STAGE 0 SPORULATION PROTEIN A HOMOLOG"/>
    <property type="match status" value="1"/>
</dbReference>
<dbReference type="SMART" id="SM00850">
    <property type="entry name" value="LytTR"/>
    <property type="match status" value="1"/>
</dbReference>
<dbReference type="EMBL" id="CP024091">
    <property type="protein sequence ID" value="ATP57398.1"/>
    <property type="molecule type" value="Genomic_DNA"/>
</dbReference>
<proteinExistence type="predicted"/>
<name>A0A2D1U725_9SPHI</name>
<feature type="domain" description="HTH LytTR-type" evidence="3">
    <location>
        <begin position="134"/>
        <end position="200"/>
    </location>
</feature>
<evidence type="ECO:0000313" key="5">
    <source>
        <dbReference type="Proteomes" id="UP000223749"/>
    </source>
</evidence>
<organism evidence="4 5">
    <name type="scientific">Pedobacter ginsengisoli</name>
    <dbReference type="NCBI Taxonomy" id="363852"/>
    <lineage>
        <taxon>Bacteria</taxon>
        <taxon>Pseudomonadati</taxon>
        <taxon>Bacteroidota</taxon>
        <taxon>Sphingobacteriia</taxon>
        <taxon>Sphingobacteriales</taxon>
        <taxon>Sphingobacteriaceae</taxon>
        <taxon>Pedobacter</taxon>
    </lineage>
</organism>
<dbReference type="SMART" id="SM00448">
    <property type="entry name" value="REC"/>
    <property type="match status" value="1"/>
</dbReference>
<dbReference type="PROSITE" id="PS50930">
    <property type="entry name" value="HTH_LYTTR"/>
    <property type="match status" value="1"/>
</dbReference>
<evidence type="ECO:0000259" key="3">
    <source>
        <dbReference type="PROSITE" id="PS50930"/>
    </source>
</evidence>
<dbReference type="PANTHER" id="PTHR37299">
    <property type="entry name" value="TRANSCRIPTIONAL REGULATOR-RELATED"/>
    <property type="match status" value="1"/>
</dbReference>
<dbReference type="Gene3D" id="2.40.50.1020">
    <property type="entry name" value="LytTr DNA-binding domain"/>
    <property type="match status" value="1"/>
</dbReference>
<reference evidence="4 5" key="1">
    <citation type="submission" date="2017-10" db="EMBL/GenBank/DDBJ databases">
        <title>Whole genome of Pedobacter ginsengisoli T01R-27 isolated from tomato rhizosphere.</title>
        <authorList>
            <person name="Weon H.-Y."/>
            <person name="Lee S.A."/>
            <person name="Sang M.K."/>
            <person name="Song J."/>
        </authorList>
    </citation>
    <scope>NUCLEOTIDE SEQUENCE [LARGE SCALE GENOMIC DNA]</scope>
    <source>
        <strain evidence="4 5">T01R-27</strain>
    </source>
</reference>
<dbReference type="OrthoDB" id="9787344at2"/>
<dbReference type="InterPro" id="IPR001789">
    <property type="entry name" value="Sig_transdc_resp-reg_receiver"/>
</dbReference>
<dbReference type="AlphaFoldDB" id="A0A2D1U725"/>
<evidence type="ECO:0000256" key="1">
    <source>
        <dbReference type="PROSITE-ProRule" id="PRU00169"/>
    </source>
</evidence>
<protein>
    <recommendedName>
        <fullName evidence="6">DNA-binding response regulator</fullName>
    </recommendedName>
</protein>
<evidence type="ECO:0008006" key="6">
    <source>
        <dbReference type="Google" id="ProtNLM"/>
    </source>
</evidence>
<dbReference type="Pfam" id="PF00072">
    <property type="entry name" value="Response_reg"/>
    <property type="match status" value="1"/>
</dbReference>
<dbReference type="GO" id="GO:0000156">
    <property type="term" value="F:phosphorelay response regulator activity"/>
    <property type="evidence" value="ECO:0007669"/>
    <property type="project" value="InterPro"/>
</dbReference>
<dbReference type="PROSITE" id="PS50110">
    <property type="entry name" value="RESPONSE_REGULATORY"/>
    <property type="match status" value="1"/>
</dbReference>
<evidence type="ECO:0000259" key="2">
    <source>
        <dbReference type="PROSITE" id="PS50110"/>
    </source>
</evidence>
<keyword evidence="5" id="KW-1185">Reference proteome</keyword>
<dbReference type="SUPFAM" id="SSF52172">
    <property type="entry name" value="CheY-like"/>
    <property type="match status" value="1"/>
</dbReference>
<dbReference type="Gene3D" id="3.40.50.2300">
    <property type="match status" value="1"/>
</dbReference>
<sequence length="241" mass="26988">MRQYKAIIVDDEVHALDTLRSYIQKTPSLRLAGSHENPLEALEILSGNQPPDIAFLDIDMPELSGLVLAKLTSSKVQVVFTSAHEQYALDAFGVNAVDYLLKPFSFERFLITVQKVCKKITKAETPIASMPLFFKANVKGKIIRIMSDKITYIEAMLNYIKIYTIISETPKIIYLSLKEAESKLGGTNLIRINRSFVINTTFLEVVEGNRITMSNGERFTVGPSYKTSFHAYLNANTIGGK</sequence>
<dbReference type="Pfam" id="PF04397">
    <property type="entry name" value="LytTR"/>
    <property type="match status" value="1"/>
</dbReference>
<dbReference type="Proteomes" id="UP000223749">
    <property type="component" value="Chromosome"/>
</dbReference>
<dbReference type="InterPro" id="IPR007492">
    <property type="entry name" value="LytTR_DNA-bd_dom"/>
</dbReference>